<comment type="caution">
    <text evidence="1">The sequence shown here is derived from an EMBL/GenBank/DDBJ whole genome shotgun (WGS) entry which is preliminary data.</text>
</comment>
<evidence type="ECO:0000313" key="1">
    <source>
        <dbReference type="EMBL" id="GHP00920.1"/>
    </source>
</evidence>
<accession>A0A8J3IRW0</accession>
<proteinExistence type="predicted"/>
<organism evidence="1 2">
    <name type="scientific">Reticulibacter mediterranei</name>
    <dbReference type="NCBI Taxonomy" id="2778369"/>
    <lineage>
        <taxon>Bacteria</taxon>
        <taxon>Bacillati</taxon>
        <taxon>Chloroflexota</taxon>
        <taxon>Ktedonobacteria</taxon>
        <taxon>Ktedonobacterales</taxon>
        <taxon>Reticulibacteraceae</taxon>
        <taxon>Reticulibacter</taxon>
    </lineage>
</organism>
<sequence length="98" mass="11288">MGMTVSDIATVCRSRSNEEERHSDEAQAYGYVASYVEERSKITLEQLAHDLDLWIRVHKRSIERSRAQGSTLHTVYKQQADVYQEVLSWAKGERSVKS</sequence>
<keyword evidence="2" id="KW-1185">Reference proteome</keyword>
<protein>
    <submittedName>
        <fullName evidence="1">Uncharacterized protein</fullName>
    </submittedName>
</protein>
<reference evidence="1" key="1">
    <citation type="submission" date="2020-10" db="EMBL/GenBank/DDBJ databases">
        <title>Taxonomic study of unclassified bacteria belonging to the class Ktedonobacteria.</title>
        <authorList>
            <person name="Yabe S."/>
            <person name="Wang C.M."/>
            <person name="Zheng Y."/>
            <person name="Sakai Y."/>
            <person name="Cavaletti L."/>
            <person name="Monciardini P."/>
            <person name="Donadio S."/>
        </authorList>
    </citation>
    <scope>NUCLEOTIDE SEQUENCE</scope>
    <source>
        <strain evidence="1">ID150040</strain>
    </source>
</reference>
<evidence type="ECO:0000313" key="2">
    <source>
        <dbReference type="Proteomes" id="UP000597444"/>
    </source>
</evidence>
<dbReference type="EMBL" id="BNJK01000003">
    <property type="protein sequence ID" value="GHP00920.1"/>
    <property type="molecule type" value="Genomic_DNA"/>
</dbReference>
<dbReference type="RefSeq" id="WP_220211489.1">
    <property type="nucleotide sequence ID" value="NZ_BNJK01000003.1"/>
</dbReference>
<name>A0A8J3IRW0_9CHLR</name>
<gene>
    <name evidence="1" type="ORF">KSF_109670</name>
</gene>
<dbReference type="AlphaFoldDB" id="A0A8J3IRW0"/>
<dbReference type="Proteomes" id="UP000597444">
    <property type="component" value="Unassembled WGS sequence"/>
</dbReference>